<dbReference type="Proteomes" id="UP000886893">
    <property type="component" value="Unassembled WGS sequence"/>
</dbReference>
<dbReference type="PRINTS" id="PR00411">
    <property type="entry name" value="PNDRDTASEI"/>
</dbReference>
<organism evidence="8 9">
    <name type="scientific">Candidatus Caccosoma faecigallinarum</name>
    <dbReference type="NCBI Taxonomy" id="2840720"/>
    <lineage>
        <taxon>Bacteria</taxon>
        <taxon>Bacillati</taxon>
        <taxon>Bacillota</taxon>
        <taxon>Bacillota incertae sedis</taxon>
        <taxon>Candidatus Caccosoma</taxon>
    </lineage>
</organism>
<dbReference type="PRINTS" id="PR00368">
    <property type="entry name" value="FADPNR"/>
</dbReference>
<dbReference type="SUPFAM" id="SSF51905">
    <property type="entry name" value="FAD/NAD(P)-binding domain"/>
    <property type="match status" value="1"/>
</dbReference>
<comment type="similarity">
    <text evidence="2">Belongs to the class-III pyridine nucleotide-disulfide oxidoreductase family.</text>
</comment>
<evidence type="ECO:0000259" key="7">
    <source>
        <dbReference type="PROSITE" id="PS50206"/>
    </source>
</evidence>
<name>A0A9D1G8B2_9FIRM</name>
<dbReference type="SMART" id="SM00450">
    <property type="entry name" value="RHOD"/>
    <property type="match status" value="1"/>
</dbReference>
<dbReference type="Gene3D" id="3.50.50.60">
    <property type="entry name" value="FAD/NAD(P)-binding domain"/>
    <property type="match status" value="2"/>
</dbReference>
<protein>
    <submittedName>
        <fullName evidence="8">FAD-dependent oxidoreductase</fullName>
    </submittedName>
</protein>
<dbReference type="InterPro" id="IPR023753">
    <property type="entry name" value="FAD/NAD-binding_dom"/>
</dbReference>
<dbReference type="Pfam" id="PF02852">
    <property type="entry name" value="Pyr_redox_dim"/>
    <property type="match status" value="1"/>
</dbReference>
<dbReference type="InterPro" id="IPR016156">
    <property type="entry name" value="FAD/NAD-linked_Rdtase_dimer_sf"/>
</dbReference>
<dbReference type="InterPro" id="IPR036188">
    <property type="entry name" value="FAD/NAD-bd_sf"/>
</dbReference>
<comment type="caution">
    <text evidence="8">The sequence shown here is derived from an EMBL/GenBank/DDBJ whole genome shotgun (WGS) entry which is preliminary data.</text>
</comment>
<keyword evidence="4" id="KW-0274">FAD</keyword>
<reference evidence="8" key="2">
    <citation type="journal article" date="2021" name="PeerJ">
        <title>Extensive microbial diversity within the chicken gut microbiome revealed by metagenomics and culture.</title>
        <authorList>
            <person name="Gilroy R."/>
            <person name="Ravi A."/>
            <person name="Getino M."/>
            <person name="Pursley I."/>
            <person name="Horton D.L."/>
            <person name="Alikhan N.F."/>
            <person name="Baker D."/>
            <person name="Gharbi K."/>
            <person name="Hall N."/>
            <person name="Watson M."/>
            <person name="Adriaenssens E.M."/>
            <person name="Foster-Nyarko E."/>
            <person name="Jarju S."/>
            <person name="Secka A."/>
            <person name="Antonio M."/>
            <person name="Oren A."/>
            <person name="Chaudhuri R.R."/>
            <person name="La Ragione R."/>
            <person name="Hildebrand F."/>
            <person name="Pallen M.J."/>
        </authorList>
    </citation>
    <scope>NUCLEOTIDE SEQUENCE</scope>
    <source>
        <strain evidence="8">14508</strain>
    </source>
</reference>
<evidence type="ECO:0000256" key="3">
    <source>
        <dbReference type="ARBA" id="ARBA00022630"/>
    </source>
</evidence>
<dbReference type="InterPro" id="IPR001763">
    <property type="entry name" value="Rhodanese-like_dom"/>
</dbReference>
<evidence type="ECO:0000256" key="5">
    <source>
        <dbReference type="ARBA" id="ARBA00023002"/>
    </source>
</evidence>
<evidence type="ECO:0000256" key="4">
    <source>
        <dbReference type="ARBA" id="ARBA00022827"/>
    </source>
</evidence>
<evidence type="ECO:0000256" key="1">
    <source>
        <dbReference type="ARBA" id="ARBA00001974"/>
    </source>
</evidence>
<feature type="domain" description="Rhodanese" evidence="7">
    <location>
        <begin position="464"/>
        <end position="551"/>
    </location>
</feature>
<keyword evidence="6" id="KW-0676">Redox-active center</keyword>
<accession>A0A9D1G8B2</accession>
<dbReference type="Gene3D" id="3.40.250.10">
    <property type="entry name" value="Rhodanese-like domain"/>
    <property type="match status" value="1"/>
</dbReference>
<evidence type="ECO:0000256" key="2">
    <source>
        <dbReference type="ARBA" id="ARBA00009130"/>
    </source>
</evidence>
<gene>
    <name evidence="8" type="ORF">IAD04_01145</name>
</gene>
<dbReference type="EMBL" id="DVKI01000037">
    <property type="protein sequence ID" value="HIT16971.1"/>
    <property type="molecule type" value="Genomic_DNA"/>
</dbReference>
<dbReference type="InterPro" id="IPR050260">
    <property type="entry name" value="FAD-bd_OxRdtase"/>
</dbReference>
<dbReference type="PANTHER" id="PTHR43429:SF1">
    <property type="entry name" value="NAD(P)H SULFUR OXIDOREDUCTASE (COA-DEPENDENT)"/>
    <property type="match status" value="1"/>
</dbReference>
<reference evidence="8" key="1">
    <citation type="submission" date="2020-10" db="EMBL/GenBank/DDBJ databases">
        <authorList>
            <person name="Gilroy R."/>
        </authorList>
    </citation>
    <scope>NUCLEOTIDE SEQUENCE</scope>
    <source>
        <strain evidence="8">14508</strain>
    </source>
</reference>
<evidence type="ECO:0000256" key="6">
    <source>
        <dbReference type="ARBA" id="ARBA00023284"/>
    </source>
</evidence>
<dbReference type="SUPFAM" id="SSF55424">
    <property type="entry name" value="FAD/NAD-linked reductases, dimerisation (C-terminal) domain"/>
    <property type="match status" value="1"/>
</dbReference>
<dbReference type="SUPFAM" id="SSF52821">
    <property type="entry name" value="Rhodanese/Cell cycle control phosphatase"/>
    <property type="match status" value="1"/>
</dbReference>
<proteinExistence type="inferred from homology"/>
<sequence>MKVVIVGGVAGGATAATRIRRLDEKAQIIIFERSGYVSYANCGLPYYIGEVITDFNALTLQTPKRFASRYRIDVRVQHEVLSIDVFNKRVQVKNLKTNECFFESYDKLLLSPGAKPMTFPSMPIKDSIFTLRTIEDMVKIKKYILQHQVSSAILIGGGFISLEMAENLRLLGIQTTVLQKDSHVLSFLDEDMASTVHLELKKQGISLLCHADVSSIKQNDDQCQVFLSDSSTFLADLVIVAIGVVPDSFLAKQAGLKLGIKESIWVNDQMETSISNIYAVGDAVCISHFITKQPSVIALAGPANKQARIAADNICGIASHYQGSLGTSILKVFDLSVGFTGLNEQMAQFYAYEYETLLLSTTHHASYYPHAQPLTLKVLYDKKTLCILGAQVIGYEGVDKKIDVLATAIQTKMKIVDLKHLDLAYAPPYSSVKDPLNIIGYMAENIETHKVKQASFLDLAKLQNQKDILLLDVRTDYEYQEGSIDGFLHIPLDSLREKLSLLDSSKSIYVMCHSGLRSYLACRILMQNGFDVYNLKGGYHYYQMLQINQEKIVV</sequence>
<dbReference type="GO" id="GO:0016491">
    <property type="term" value="F:oxidoreductase activity"/>
    <property type="evidence" value="ECO:0007669"/>
    <property type="project" value="UniProtKB-KW"/>
</dbReference>
<comment type="cofactor">
    <cofactor evidence="1">
        <name>FAD</name>
        <dbReference type="ChEBI" id="CHEBI:57692"/>
    </cofactor>
</comment>
<dbReference type="InterPro" id="IPR036873">
    <property type="entry name" value="Rhodanese-like_dom_sf"/>
</dbReference>
<dbReference type="Pfam" id="PF07992">
    <property type="entry name" value="Pyr_redox_2"/>
    <property type="match status" value="1"/>
</dbReference>
<dbReference type="AlphaFoldDB" id="A0A9D1G8B2"/>
<dbReference type="Pfam" id="PF00581">
    <property type="entry name" value="Rhodanese"/>
    <property type="match status" value="1"/>
</dbReference>
<keyword evidence="5" id="KW-0560">Oxidoreductase</keyword>
<dbReference type="InterPro" id="IPR004099">
    <property type="entry name" value="Pyr_nucl-diS_OxRdtase_dimer"/>
</dbReference>
<keyword evidence="3" id="KW-0285">Flavoprotein</keyword>
<dbReference type="PROSITE" id="PS50206">
    <property type="entry name" value="RHODANESE_3"/>
    <property type="match status" value="1"/>
</dbReference>
<dbReference type="PANTHER" id="PTHR43429">
    <property type="entry name" value="PYRIDINE NUCLEOTIDE-DISULFIDE OXIDOREDUCTASE DOMAIN-CONTAINING"/>
    <property type="match status" value="1"/>
</dbReference>
<evidence type="ECO:0000313" key="8">
    <source>
        <dbReference type="EMBL" id="HIT16971.1"/>
    </source>
</evidence>
<evidence type="ECO:0000313" key="9">
    <source>
        <dbReference type="Proteomes" id="UP000886893"/>
    </source>
</evidence>